<protein>
    <submittedName>
        <fullName evidence="2">Uncharacterized protein</fullName>
    </submittedName>
</protein>
<keyword evidence="1" id="KW-0812">Transmembrane</keyword>
<evidence type="ECO:0000313" key="2">
    <source>
        <dbReference type="EMBL" id="VVU94676.1"/>
    </source>
</evidence>
<accession>A0A5E8CHX8</accession>
<proteinExistence type="predicted"/>
<dbReference type="AlphaFoldDB" id="A0A5E8CHX8"/>
<name>A0A5E8CHX8_9ZZZZ</name>
<sequence>MSWLQILIDIGYAVCSIIIVLLIIYILAASSCGVELKEC</sequence>
<feature type="transmembrane region" description="Helical" evidence="1">
    <location>
        <begin position="6"/>
        <end position="28"/>
    </location>
</feature>
<keyword evidence="1" id="KW-1133">Transmembrane helix</keyword>
<gene>
    <name evidence="2" type="ORF">CPAV1605_401</name>
</gene>
<dbReference type="EMBL" id="CABVLZ010000002">
    <property type="protein sequence ID" value="VVU94676.1"/>
    <property type="molecule type" value="Genomic_DNA"/>
</dbReference>
<keyword evidence="1" id="KW-0472">Membrane</keyword>
<evidence type="ECO:0000256" key="1">
    <source>
        <dbReference type="SAM" id="Phobius"/>
    </source>
</evidence>
<organism evidence="2">
    <name type="scientific">seawater metagenome</name>
    <dbReference type="NCBI Taxonomy" id="1561972"/>
    <lineage>
        <taxon>unclassified sequences</taxon>
        <taxon>metagenomes</taxon>
        <taxon>ecological metagenomes</taxon>
    </lineage>
</organism>
<reference evidence="2" key="1">
    <citation type="submission" date="2019-09" db="EMBL/GenBank/DDBJ databases">
        <authorList>
            <person name="Needham M D."/>
        </authorList>
    </citation>
    <scope>NUCLEOTIDE SEQUENCE</scope>
</reference>